<dbReference type="GO" id="GO:0016757">
    <property type="term" value="F:glycosyltransferase activity"/>
    <property type="evidence" value="ECO:0007669"/>
    <property type="project" value="UniProtKB-KW"/>
</dbReference>
<protein>
    <recommendedName>
        <fullName evidence="6">O-GlcNAc transferase C-terminal domain-containing protein</fullName>
    </recommendedName>
</protein>
<evidence type="ECO:0000256" key="3">
    <source>
        <dbReference type="ARBA" id="ARBA00022679"/>
    </source>
</evidence>
<dbReference type="AlphaFoldDB" id="A0A1Z4KRD2"/>
<sequence length="739" mass="85789">MLSLTTPNEWHHRAEKCFLANNYYQAANLYEEAISIEPEIKSYYWYLGLMLLLQGQDVEAQTTWFMAMMEGETEEIEVWNSELVNILQTEAERREELEEYSIAEKIRQSIKEFSPQDIHNLLHLLQLAIKLEIYTGENLQELGIIKLLQSEPIVDVNLEFLLETLKLVLYYAPTHPSTLEFVEICLPYCKDNNQALLVTLLPTALELGYSQRQFDIAINLCELYLKISPKNTEVMGHLSSLYQNAGQYKKGIETAELFFSLVHDLVDKVFANRQILRGLITAGGYWEESCSVNDKQELLIKSLIEDNPTNLNAARISRLFNANYFAFYIEDNPSKNRKIQNQLLQICQNNISHLDREIIEKYSHGHLVRKKQKQINKKLTIGYVSHCMRSHSVGWLARWLVQHHDRDKFQLNAYFLNTNPALDALHEWYLIKVDKTYKSNEYLQIAEEIYNDEIDILIDLDSITLDTTCDIIALKPAPIQITWLGWDASGSPSIDYFIADPYVLPESAQEYYTERIWRLPQTYIGVDGFEVGVPTVRRDQLDIPDDAVVYFCGQRGFKRHPDITRLQLQIIKEVPNSYFLIKGISDEESIKNFFEELAEEEGVDYSRLRFLPIVATESVHRANLGIADIVLDTYPYNGATTTLETLWMCIPMVTKVGEQFAARNSYTMMMNAGITEGIAWTDEEYVEWGVRLGKDEALRQQIAWKLKQSRKTSPLWNGKQFTREMEKAYTQMWEIYMSS</sequence>
<feature type="domain" description="O-GlcNAc transferase C-terminal" evidence="6">
    <location>
        <begin position="337"/>
        <end position="524"/>
    </location>
</feature>
<dbReference type="EMBL" id="AP018216">
    <property type="protein sequence ID" value="BAY71536.1"/>
    <property type="molecule type" value="Genomic_DNA"/>
</dbReference>
<gene>
    <name evidence="7" type="ORF">NIES23_43560</name>
</gene>
<keyword evidence="5" id="KW-0802">TPR repeat</keyword>
<dbReference type="InterPro" id="IPR011990">
    <property type="entry name" value="TPR-like_helical_dom_sf"/>
</dbReference>
<evidence type="ECO:0000259" key="6">
    <source>
        <dbReference type="Pfam" id="PF13844"/>
    </source>
</evidence>
<dbReference type="SUPFAM" id="SSF48452">
    <property type="entry name" value="TPR-like"/>
    <property type="match status" value="1"/>
</dbReference>
<dbReference type="PANTHER" id="PTHR44835:SF1">
    <property type="entry name" value="PROTEIN O-GLCNAC TRANSFERASE"/>
    <property type="match status" value="1"/>
</dbReference>
<proteinExistence type="predicted"/>
<dbReference type="InterPro" id="IPR051939">
    <property type="entry name" value="Glycosyltr_41/O-GlcNAc_trsf"/>
</dbReference>
<feature type="domain" description="O-GlcNAc transferase C-terminal" evidence="6">
    <location>
        <begin position="536"/>
        <end position="725"/>
    </location>
</feature>
<name>A0A1Z4KRD2_ANAVA</name>
<dbReference type="PANTHER" id="PTHR44835">
    <property type="entry name" value="UDP-N-ACETYLGLUCOSAMINE--PEPTIDE N-ACETYLGLUCOSAMINYLTRANSFERASE SPINDLY-RELATED"/>
    <property type="match status" value="1"/>
</dbReference>
<organism evidence="7 8">
    <name type="scientific">Trichormus variabilis NIES-23</name>
    <dbReference type="NCBI Taxonomy" id="1973479"/>
    <lineage>
        <taxon>Bacteria</taxon>
        <taxon>Bacillati</taxon>
        <taxon>Cyanobacteriota</taxon>
        <taxon>Cyanophyceae</taxon>
        <taxon>Nostocales</taxon>
        <taxon>Nostocaceae</taxon>
        <taxon>Trichormus</taxon>
    </lineage>
</organism>
<dbReference type="Gene3D" id="3.40.50.11380">
    <property type="match status" value="1"/>
</dbReference>
<reference evidence="7 8" key="1">
    <citation type="submission" date="2017-06" db="EMBL/GenBank/DDBJ databases">
        <title>Genome sequencing of cyanobaciteial culture collection at National Institute for Environmental Studies (NIES).</title>
        <authorList>
            <person name="Hirose Y."/>
            <person name="Shimura Y."/>
            <person name="Fujisawa T."/>
            <person name="Nakamura Y."/>
            <person name="Kawachi M."/>
        </authorList>
    </citation>
    <scope>NUCLEOTIDE SEQUENCE [LARGE SCALE GENOMIC DNA]</scope>
    <source>
        <strain evidence="7 8">NIES-23</strain>
    </source>
</reference>
<evidence type="ECO:0000256" key="4">
    <source>
        <dbReference type="ARBA" id="ARBA00022737"/>
    </source>
</evidence>
<evidence type="ECO:0000256" key="5">
    <source>
        <dbReference type="ARBA" id="ARBA00022803"/>
    </source>
</evidence>
<evidence type="ECO:0000256" key="1">
    <source>
        <dbReference type="ARBA" id="ARBA00004922"/>
    </source>
</evidence>
<dbReference type="InterPro" id="IPR029489">
    <property type="entry name" value="OGT/SEC/SPY_C"/>
</dbReference>
<evidence type="ECO:0000313" key="7">
    <source>
        <dbReference type="EMBL" id="BAY71536.1"/>
    </source>
</evidence>
<keyword evidence="4" id="KW-0677">Repeat</keyword>
<evidence type="ECO:0000313" key="8">
    <source>
        <dbReference type="Proteomes" id="UP000217507"/>
    </source>
</evidence>
<keyword evidence="3" id="KW-0808">Transferase</keyword>
<dbReference type="Pfam" id="PF13844">
    <property type="entry name" value="Glyco_transf_41"/>
    <property type="match status" value="2"/>
</dbReference>
<comment type="pathway">
    <text evidence="1">Protein modification; protein glycosylation.</text>
</comment>
<dbReference type="Proteomes" id="UP000217507">
    <property type="component" value="Chromosome"/>
</dbReference>
<evidence type="ECO:0000256" key="2">
    <source>
        <dbReference type="ARBA" id="ARBA00022676"/>
    </source>
</evidence>
<keyword evidence="2" id="KW-0328">Glycosyltransferase</keyword>
<accession>A0A1Z4KRD2</accession>
<dbReference type="Gene3D" id="3.40.50.2000">
    <property type="entry name" value="Glycogen Phosphorylase B"/>
    <property type="match status" value="1"/>
</dbReference>
<dbReference type="Gene3D" id="1.25.40.10">
    <property type="entry name" value="Tetratricopeptide repeat domain"/>
    <property type="match status" value="2"/>
</dbReference>